<dbReference type="EMBL" id="VLKW01000015">
    <property type="protein sequence ID" value="TWI42204.1"/>
    <property type="molecule type" value="Genomic_DNA"/>
</dbReference>
<protein>
    <recommendedName>
        <fullName evidence="1">Immunity MXAN-0049 protein domain-containing protein</fullName>
    </recommendedName>
</protein>
<keyword evidence="5" id="KW-1185">Reference proteome</keyword>
<accession>A0A562PCQ8</accession>
<dbReference type="OrthoDB" id="6636584at2"/>
<evidence type="ECO:0000313" key="2">
    <source>
        <dbReference type="EMBL" id="QGZ40050.1"/>
    </source>
</evidence>
<dbReference type="AlphaFoldDB" id="A0A562PCQ8"/>
<reference evidence="2 5" key="3">
    <citation type="submission" date="2019-12" db="EMBL/GenBank/DDBJ databases">
        <title>Draft Genome Sequences of Six Type Strains of the Genus Massilia.</title>
        <authorList>
            <person name="Miess H."/>
            <person name="Frediansyah A."/>
            <person name="Goeker M."/>
            <person name="Gross H."/>
        </authorList>
    </citation>
    <scope>NUCLEOTIDE SEQUENCE [LARGE SCALE GENOMIC DNA]</scope>
    <source>
        <strain evidence="2 5">DSM 26639</strain>
    </source>
</reference>
<organism evidence="3 4">
    <name type="scientific">Pseudoduganella flava</name>
    <dbReference type="NCBI Taxonomy" id="871742"/>
    <lineage>
        <taxon>Bacteria</taxon>
        <taxon>Pseudomonadati</taxon>
        <taxon>Pseudomonadota</taxon>
        <taxon>Betaproteobacteria</taxon>
        <taxon>Burkholderiales</taxon>
        <taxon>Oxalobacteraceae</taxon>
        <taxon>Telluria group</taxon>
        <taxon>Pseudoduganella</taxon>
    </lineage>
</organism>
<dbReference type="EMBL" id="CP046904">
    <property type="protein sequence ID" value="QGZ40050.1"/>
    <property type="molecule type" value="Genomic_DNA"/>
</dbReference>
<proteinExistence type="predicted"/>
<gene>
    <name evidence="2" type="ORF">GO485_13940</name>
    <name evidence="3" type="ORF">IP92_05596</name>
</gene>
<reference evidence="3 4" key="1">
    <citation type="journal article" date="2015" name="Stand. Genomic Sci.">
        <title>Genomic Encyclopedia of Bacterial and Archaeal Type Strains, Phase III: the genomes of soil and plant-associated and newly described type strains.</title>
        <authorList>
            <person name="Whitman W.B."/>
            <person name="Woyke T."/>
            <person name="Klenk H.P."/>
            <person name="Zhou Y."/>
            <person name="Lilburn T.G."/>
            <person name="Beck B.J."/>
            <person name="De Vos P."/>
            <person name="Vandamme P."/>
            <person name="Eisen J.A."/>
            <person name="Garrity G."/>
            <person name="Hugenholtz P."/>
            <person name="Kyrpides N.C."/>
        </authorList>
    </citation>
    <scope>NUCLEOTIDE SEQUENCE [LARGE SCALE GENOMIC DNA]</scope>
    <source>
        <strain evidence="3 4">CGMCC 1.10685</strain>
    </source>
</reference>
<name>A0A562PCQ8_9BURK</name>
<dbReference type="InterPro" id="IPR012433">
    <property type="entry name" value="Imm11"/>
</dbReference>
<evidence type="ECO:0000313" key="5">
    <source>
        <dbReference type="Proteomes" id="UP000437862"/>
    </source>
</evidence>
<sequence>MSNDGYKTNLYSLFKPSSVEEDPIVLRDGSSRLYDYFVTDSIPGKFLQYTTAVGRAGEYLSKNEIGRWDYLKANNPIPIFTERAKSALLIAAPDEVEFHPLKTDVHGVEMRFWLCKVKIYCDLVDESRSTSRPLAGAGNIIDKIVYRKRFDMPFHIARDRAHPFLVVVSEQFVSLCRAKGLRMGLERLPQ</sequence>
<dbReference type="Proteomes" id="UP000315112">
    <property type="component" value="Unassembled WGS sequence"/>
</dbReference>
<evidence type="ECO:0000259" key="1">
    <source>
        <dbReference type="Pfam" id="PF07791"/>
    </source>
</evidence>
<feature type="domain" description="Immunity MXAN-0049 protein" evidence="1">
    <location>
        <begin position="62"/>
        <end position="182"/>
    </location>
</feature>
<dbReference type="Proteomes" id="UP000437862">
    <property type="component" value="Chromosome"/>
</dbReference>
<reference evidence="3" key="2">
    <citation type="submission" date="2019-07" db="EMBL/GenBank/DDBJ databases">
        <authorList>
            <person name="Whitman W."/>
            <person name="Huntemann M."/>
            <person name="Clum A."/>
            <person name="Pillay M."/>
            <person name="Palaniappan K."/>
            <person name="Varghese N."/>
            <person name="Mikhailova N."/>
            <person name="Stamatis D."/>
            <person name="Reddy T."/>
            <person name="Daum C."/>
            <person name="Shapiro N."/>
            <person name="Ivanova N."/>
            <person name="Kyrpides N."/>
            <person name="Woyke T."/>
        </authorList>
    </citation>
    <scope>NUCLEOTIDE SEQUENCE</scope>
    <source>
        <strain evidence="3">CGMCC 1.10685</strain>
    </source>
</reference>
<evidence type="ECO:0000313" key="4">
    <source>
        <dbReference type="Proteomes" id="UP000315112"/>
    </source>
</evidence>
<dbReference type="Pfam" id="PF07791">
    <property type="entry name" value="Imm11"/>
    <property type="match status" value="1"/>
</dbReference>
<evidence type="ECO:0000313" key="3">
    <source>
        <dbReference type="EMBL" id="TWI42204.1"/>
    </source>
</evidence>
<dbReference type="RefSeq" id="WP_145881578.1">
    <property type="nucleotide sequence ID" value="NZ_CP046904.1"/>
</dbReference>